<dbReference type="GO" id="GO:0008324">
    <property type="term" value="F:monoatomic cation transmembrane transporter activity"/>
    <property type="evidence" value="ECO:0007669"/>
    <property type="project" value="InterPro"/>
</dbReference>
<accession>A0A1H5RK45</accession>
<dbReference type="Proteomes" id="UP000198878">
    <property type="component" value="Unassembled WGS sequence"/>
</dbReference>
<proteinExistence type="predicted"/>
<reference evidence="2" key="1">
    <citation type="submission" date="2016-10" db="EMBL/GenBank/DDBJ databases">
        <authorList>
            <person name="Varghese N."/>
            <person name="Submissions S."/>
        </authorList>
    </citation>
    <scope>NUCLEOTIDE SEQUENCE [LARGE SCALE GENOMIC DNA]</scope>
    <source>
        <strain evidence="2">DSM 44654</strain>
    </source>
</reference>
<dbReference type="GO" id="GO:0016020">
    <property type="term" value="C:membrane"/>
    <property type="evidence" value="ECO:0007669"/>
    <property type="project" value="InterPro"/>
</dbReference>
<evidence type="ECO:0000313" key="1">
    <source>
        <dbReference type="EMBL" id="SEF37871.1"/>
    </source>
</evidence>
<dbReference type="AlphaFoldDB" id="A0A1H5RK45"/>
<keyword evidence="2" id="KW-1185">Reference proteome</keyword>
<protein>
    <submittedName>
        <fullName evidence="1">Na+/H+ ion antiporter subunit</fullName>
    </submittedName>
</protein>
<dbReference type="Pfam" id="PF01899">
    <property type="entry name" value="MNHE"/>
    <property type="match status" value="1"/>
</dbReference>
<evidence type="ECO:0000313" key="2">
    <source>
        <dbReference type="Proteomes" id="UP000198878"/>
    </source>
</evidence>
<gene>
    <name evidence="1" type="ORF">SAMN05421837_11648</name>
</gene>
<name>A0A1H5RK45_9PSEU</name>
<sequence>MAAAGTGYPADVIREVLPWWLGLTGLWVLTLSTPSWPEIVVAAVAAVPCAFAARAARQAVGGSWRPRVSWLRWLLAIPATAVLESGRTLVKVVRHPRAGRFDTVGLPAEPDAVHQARAACAAAVVGCTPGTMVVATPENPSAERELVVHRLLEGDSRVLDEVRR</sequence>
<dbReference type="InterPro" id="IPR002758">
    <property type="entry name" value="Cation_antiport_E"/>
</dbReference>
<dbReference type="EMBL" id="FNUJ01000016">
    <property type="protein sequence ID" value="SEF37871.1"/>
    <property type="molecule type" value="Genomic_DNA"/>
</dbReference>
<organism evidence="1 2">
    <name type="scientific">Amycolatopsis pretoriensis</name>
    <dbReference type="NCBI Taxonomy" id="218821"/>
    <lineage>
        <taxon>Bacteria</taxon>
        <taxon>Bacillati</taxon>
        <taxon>Actinomycetota</taxon>
        <taxon>Actinomycetes</taxon>
        <taxon>Pseudonocardiales</taxon>
        <taxon>Pseudonocardiaceae</taxon>
        <taxon>Amycolatopsis</taxon>
    </lineage>
</organism>
<dbReference type="STRING" id="218821.SAMN05421837_11648"/>